<dbReference type="EMBL" id="WWBZ02000001">
    <property type="protein sequence ID" value="KAF4313695.1"/>
    <property type="molecule type" value="Genomic_DNA"/>
</dbReference>
<dbReference type="OrthoDB" id="194443at2759"/>
<protein>
    <submittedName>
        <fullName evidence="1">Uncharacterized protein</fullName>
    </submittedName>
</protein>
<evidence type="ECO:0000313" key="2">
    <source>
        <dbReference type="Proteomes" id="UP000572817"/>
    </source>
</evidence>
<evidence type="ECO:0000313" key="1">
    <source>
        <dbReference type="EMBL" id="KAF4313695.1"/>
    </source>
</evidence>
<organism evidence="1 2">
    <name type="scientific">Botryosphaeria dothidea</name>
    <dbReference type="NCBI Taxonomy" id="55169"/>
    <lineage>
        <taxon>Eukaryota</taxon>
        <taxon>Fungi</taxon>
        <taxon>Dikarya</taxon>
        <taxon>Ascomycota</taxon>
        <taxon>Pezizomycotina</taxon>
        <taxon>Dothideomycetes</taxon>
        <taxon>Dothideomycetes incertae sedis</taxon>
        <taxon>Botryosphaeriales</taxon>
        <taxon>Botryosphaeriaceae</taxon>
        <taxon>Botryosphaeria</taxon>
    </lineage>
</organism>
<gene>
    <name evidence="1" type="ORF">GTA08_BOTSDO01141</name>
</gene>
<accession>A0A8H4J5W8</accession>
<comment type="caution">
    <text evidence="1">The sequence shown here is derived from an EMBL/GenBank/DDBJ whole genome shotgun (WGS) entry which is preliminary data.</text>
</comment>
<dbReference type="AlphaFoldDB" id="A0A8H4J5W8"/>
<sequence length="183" mass="21155">MTGPDDRELDFGELDQNIAVLKIGPEKCLFNVHKAYDDDIILTKVYIFADRCDIPQLRQDVLSWSYYEYYNTVSCDNTLPTYEVITLVFDSLPSSSKLCEFYVDLYTSRWDPTYDNVQDVKEREKLPTSFLLQLVTRISLGNIICRRGLSSTSRKSTREKTSWQRGLDAEMRLCSFAGNGNKQ</sequence>
<keyword evidence="2" id="KW-1185">Reference proteome</keyword>
<reference evidence="1" key="1">
    <citation type="submission" date="2020-04" db="EMBL/GenBank/DDBJ databases">
        <title>Genome Assembly and Annotation of Botryosphaeria dothidea sdau 11-99, a Latent Pathogen of Apple Fruit Ring Rot in China.</title>
        <authorList>
            <person name="Yu C."/>
            <person name="Diao Y."/>
            <person name="Lu Q."/>
            <person name="Zhao J."/>
            <person name="Cui S."/>
            <person name="Peng C."/>
            <person name="He B."/>
            <person name="Liu H."/>
        </authorList>
    </citation>
    <scope>NUCLEOTIDE SEQUENCE [LARGE SCALE GENOMIC DNA]</scope>
    <source>
        <strain evidence="1">Sdau11-99</strain>
    </source>
</reference>
<proteinExistence type="predicted"/>
<dbReference type="Proteomes" id="UP000572817">
    <property type="component" value="Unassembled WGS sequence"/>
</dbReference>
<name>A0A8H4J5W8_9PEZI</name>